<keyword evidence="9" id="KW-0472">Membrane</keyword>
<evidence type="ECO:0000256" key="3">
    <source>
        <dbReference type="ARBA" id="ARBA00022676"/>
    </source>
</evidence>
<dbReference type="InterPro" id="IPR001675">
    <property type="entry name" value="Glyco_trans_29"/>
</dbReference>
<keyword evidence="12" id="KW-0732">Signal</keyword>
<evidence type="ECO:0000313" key="13">
    <source>
        <dbReference type="EMBL" id="JAC65468.1"/>
    </source>
</evidence>
<dbReference type="InterPro" id="IPR050943">
    <property type="entry name" value="Glycosyltr_29_Sialyltrsf"/>
</dbReference>
<evidence type="ECO:0000256" key="6">
    <source>
        <dbReference type="ARBA" id="ARBA00022968"/>
    </source>
</evidence>
<comment type="similarity">
    <text evidence="2">Belongs to the glycosyltransferase 29 family.</text>
</comment>
<organism evidence="13">
    <name type="scientific">Tetraselmis sp. GSL018</name>
    <dbReference type="NCBI Taxonomy" id="582737"/>
    <lineage>
        <taxon>Eukaryota</taxon>
        <taxon>Viridiplantae</taxon>
        <taxon>Chlorophyta</taxon>
        <taxon>core chlorophytes</taxon>
        <taxon>Chlorodendrophyceae</taxon>
        <taxon>Chlorodendrales</taxon>
        <taxon>Chlorodendraceae</taxon>
        <taxon>Tetraselmis</taxon>
    </lineage>
</organism>
<keyword evidence="10" id="KW-0325">Glycoprotein</keyword>
<dbReference type="GO" id="GO:0000139">
    <property type="term" value="C:Golgi membrane"/>
    <property type="evidence" value="ECO:0007669"/>
    <property type="project" value="UniProtKB-SubCell"/>
</dbReference>
<feature type="signal peptide" evidence="12">
    <location>
        <begin position="1"/>
        <end position="15"/>
    </location>
</feature>
<dbReference type="GO" id="GO:0008373">
    <property type="term" value="F:sialyltransferase activity"/>
    <property type="evidence" value="ECO:0007669"/>
    <property type="project" value="InterPro"/>
</dbReference>
<proteinExistence type="inferred from homology"/>
<dbReference type="Gene3D" id="3.90.1480.20">
    <property type="entry name" value="Glycosyl transferase family 29"/>
    <property type="match status" value="1"/>
</dbReference>
<dbReference type="EMBL" id="GBEZ01021268">
    <property type="protein sequence ID" value="JAC65468.1"/>
    <property type="molecule type" value="Transcribed_RNA"/>
</dbReference>
<evidence type="ECO:0000256" key="2">
    <source>
        <dbReference type="ARBA" id="ARBA00006003"/>
    </source>
</evidence>
<evidence type="ECO:0000256" key="8">
    <source>
        <dbReference type="ARBA" id="ARBA00023034"/>
    </source>
</evidence>
<evidence type="ECO:0000256" key="10">
    <source>
        <dbReference type="ARBA" id="ARBA00023180"/>
    </source>
</evidence>
<name>A0A061R0F5_9CHLO</name>
<dbReference type="InterPro" id="IPR038578">
    <property type="entry name" value="GT29-like_sf"/>
</dbReference>
<dbReference type="AlphaFoldDB" id="A0A061R0F5"/>
<evidence type="ECO:0000256" key="5">
    <source>
        <dbReference type="ARBA" id="ARBA00022692"/>
    </source>
</evidence>
<keyword evidence="6" id="KW-0735">Signal-anchor</keyword>
<feature type="chain" id="PRO_5012520042" evidence="12">
    <location>
        <begin position="16"/>
        <end position="502"/>
    </location>
</feature>
<gene>
    <name evidence="13" type="ORF">TSPGSL018_15973</name>
</gene>
<evidence type="ECO:0000256" key="12">
    <source>
        <dbReference type="SAM" id="SignalP"/>
    </source>
</evidence>
<protein>
    <submittedName>
        <fullName evidence="13">Beta-galactoside alpha--sialyltransferase 1</fullName>
    </submittedName>
</protein>
<keyword evidence="7" id="KW-1133">Transmembrane helix</keyword>
<reference evidence="13" key="1">
    <citation type="submission" date="2014-05" db="EMBL/GenBank/DDBJ databases">
        <title>The transcriptome of the halophilic microalga Tetraselmis sp. GSL018 isolated from the Great Salt Lake, Utah.</title>
        <authorList>
            <person name="Jinkerson R.E."/>
            <person name="D'Adamo S."/>
            <person name="Posewitz M.C."/>
        </authorList>
    </citation>
    <scope>NUCLEOTIDE SEQUENCE</scope>
    <source>
        <strain evidence="13">GSL018</strain>
    </source>
</reference>
<keyword evidence="3 13" id="KW-0328">Glycosyltransferase</keyword>
<accession>A0A061R0F5</accession>
<dbReference type="PANTHER" id="PTHR11987">
    <property type="entry name" value="ALPHA-2,8-SIALYLTRANSFERASE"/>
    <property type="match status" value="1"/>
</dbReference>
<keyword evidence="4 13" id="KW-0808">Transferase</keyword>
<evidence type="ECO:0000256" key="7">
    <source>
        <dbReference type="ARBA" id="ARBA00022989"/>
    </source>
</evidence>
<comment type="subcellular location">
    <subcellularLocation>
        <location evidence="1">Golgi apparatus membrane</location>
        <topology evidence="1">Single-pass type II membrane protein</topology>
    </subcellularLocation>
</comment>
<evidence type="ECO:0000256" key="9">
    <source>
        <dbReference type="ARBA" id="ARBA00023136"/>
    </source>
</evidence>
<feature type="region of interest" description="Disordered" evidence="11">
    <location>
        <begin position="145"/>
        <end position="172"/>
    </location>
</feature>
<evidence type="ECO:0000256" key="4">
    <source>
        <dbReference type="ARBA" id="ARBA00022679"/>
    </source>
</evidence>
<evidence type="ECO:0000256" key="1">
    <source>
        <dbReference type="ARBA" id="ARBA00004323"/>
    </source>
</evidence>
<keyword evidence="5" id="KW-0812">Transmembrane</keyword>
<dbReference type="Pfam" id="PF00777">
    <property type="entry name" value="Glyco_transf_29"/>
    <property type="match status" value="1"/>
</dbReference>
<dbReference type="PANTHER" id="PTHR11987:SF36">
    <property type="entry name" value="SIA-ALPHA-2,3-GAL-BETA-1,4-GLCNAC-R:ALPHA 2,8-SIALYLTRANSFERASE"/>
    <property type="match status" value="1"/>
</dbReference>
<feature type="compositionally biased region" description="Basic and acidic residues" evidence="11">
    <location>
        <begin position="150"/>
        <end position="161"/>
    </location>
</feature>
<keyword evidence="8" id="KW-0333">Golgi apparatus</keyword>
<evidence type="ECO:0000256" key="11">
    <source>
        <dbReference type="SAM" id="MobiDB-lite"/>
    </source>
</evidence>
<sequence length="502" mass="55508">MRLLFFVMALRGVSPLEWLSMPSFGLGSPGTAPEKPPPLDTNLQAKQEVKTSSGTAQSLKEAQDRCFGSPYPLVFGASVELPSVEVDQETLAKKRAVGFFGGTVKNPGQKNEGTAADRVLRTMAQGKGRSGRPKRGILSVELAPAPAATDADHSADADPRQAQRPAGRNASAAVARRRLLGKQDSLPLLSRCGRERVPRSLRPGEELVEECIEKPHKCRDWRAARRALQDTSGMASLRKRLSCLSVNRGCRSGLNMRRAPESGAQLTAGMQAAMIRDAPQDDIPRGYKTCAVVGNGPGLKMGGHKLGRIIDKHDAVFKYNLKNTGRRPGRLTDKQEDYHGTRSDFRIMNKKRSQAPLVEDWWGGLRPLNDTEYWLYWNYGSAVYFRGLKRINPRSYFVSPEYQTWLVQSYFALRSELYRLGMASSAKPLQCPVNISSGIHGLWLALQMCETVNLYGFSWNLNMLGDRTDGPSPRVSGSHSWDFDTTVLKMLALAGRINVCTQ</sequence>